<dbReference type="Proteomes" id="UP000524893">
    <property type="component" value="Unassembled WGS sequence"/>
</dbReference>
<name>A0A9X0PG20_9STAP</name>
<keyword evidence="6" id="KW-0645">Protease</keyword>
<evidence type="ECO:0000256" key="8">
    <source>
        <dbReference type="SAM" id="Phobius"/>
    </source>
</evidence>
<dbReference type="Gene3D" id="1.20.120.20">
    <property type="entry name" value="Apolipoprotein"/>
    <property type="match status" value="2"/>
</dbReference>
<evidence type="ECO:0000313" key="11">
    <source>
        <dbReference type="EMBL" id="MBA8777250.1"/>
    </source>
</evidence>
<dbReference type="GO" id="GO:0008237">
    <property type="term" value="F:metallopeptidase activity"/>
    <property type="evidence" value="ECO:0007669"/>
    <property type="project" value="UniProtKB-KW"/>
</dbReference>
<organism evidence="11 12">
    <name type="scientific">Staphylococcus coagulans</name>
    <dbReference type="NCBI Taxonomy" id="74706"/>
    <lineage>
        <taxon>Bacteria</taxon>
        <taxon>Bacillati</taxon>
        <taxon>Bacillota</taxon>
        <taxon>Bacilli</taxon>
        <taxon>Bacillales</taxon>
        <taxon>Staphylococcaceae</taxon>
        <taxon>Staphylococcus</taxon>
    </lineage>
</organism>
<dbReference type="SUPFAM" id="SSF53955">
    <property type="entry name" value="Lysozyme-like"/>
    <property type="match status" value="1"/>
</dbReference>
<dbReference type="InterPro" id="IPR010090">
    <property type="entry name" value="Phage_tape_meas"/>
</dbReference>
<dbReference type="Gene3D" id="2.70.70.10">
    <property type="entry name" value="Glucose Permease (Domain IIA)"/>
    <property type="match status" value="1"/>
</dbReference>
<dbReference type="InterPro" id="IPR016024">
    <property type="entry name" value="ARM-type_fold"/>
</dbReference>
<evidence type="ECO:0000256" key="4">
    <source>
        <dbReference type="ARBA" id="ARBA00012322"/>
    </source>
</evidence>
<dbReference type="InterPro" id="IPR011055">
    <property type="entry name" value="Dup_hybrid_motif"/>
</dbReference>
<evidence type="ECO:0000259" key="10">
    <source>
        <dbReference type="Pfam" id="PF10145"/>
    </source>
</evidence>
<keyword evidence="6" id="KW-0482">Metalloprotease</keyword>
<keyword evidence="7" id="KW-0175">Coiled coil</keyword>
<dbReference type="RefSeq" id="WP_182281114.1">
    <property type="nucleotide sequence ID" value="NZ_JABTCN010000040.1"/>
</dbReference>
<feature type="transmembrane region" description="Helical" evidence="8">
    <location>
        <begin position="803"/>
        <end position="821"/>
    </location>
</feature>
<reference evidence="11 12" key="1">
    <citation type="journal article" date="2020" name="Access Microbiol">
        <title>Isolation and genome sequencing of Staphylococcus schleiferi subspecies coagulans from Antarctic seals.</title>
        <authorList>
            <person name="Foster G."/>
            <person name="Robb A."/>
            <person name="Paterson G.K."/>
        </authorList>
    </citation>
    <scope>NUCLEOTIDE SEQUENCE [LARGE SCALE GENOMIC DNA]</scope>
    <source>
        <strain evidence="11 12">M615/02/4</strain>
    </source>
</reference>
<accession>A0A9X0PG20</accession>
<feature type="domain" description="Phage tail tape measure protein" evidence="10">
    <location>
        <begin position="207"/>
        <end position="406"/>
    </location>
</feature>
<gene>
    <name evidence="11" type="ORF">HR081_10235</name>
</gene>
<feature type="domain" description="M23ase beta-sheet core" evidence="9">
    <location>
        <begin position="1295"/>
        <end position="1390"/>
    </location>
</feature>
<keyword evidence="5" id="KW-1188">Viral release from host cell</keyword>
<protein>
    <recommendedName>
        <fullName evidence="4">lysostaphin</fullName>
        <ecNumber evidence="4">3.4.24.75</ecNumber>
    </recommendedName>
</protein>
<evidence type="ECO:0000256" key="7">
    <source>
        <dbReference type="SAM" id="Coils"/>
    </source>
</evidence>
<dbReference type="SUPFAM" id="SSF48371">
    <property type="entry name" value="ARM repeat"/>
    <property type="match status" value="1"/>
</dbReference>
<dbReference type="Gene3D" id="1.10.287.1490">
    <property type="match status" value="1"/>
</dbReference>
<keyword evidence="6" id="KW-0378">Hydrolase</keyword>
<dbReference type="CDD" id="cd13402">
    <property type="entry name" value="LT_TF-like"/>
    <property type="match status" value="1"/>
</dbReference>
<dbReference type="SUPFAM" id="SSF57997">
    <property type="entry name" value="Tropomyosin"/>
    <property type="match status" value="1"/>
</dbReference>
<keyword evidence="8" id="KW-0812">Transmembrane</keyword>
<evidence type="ECO:0000256" key="6">
    <source>
        <dbReference type="ARBA" id="ARBA00023049"/>
    </source>
</evidence>
<evidence type="ECO:0000256" key="2">
    <source>
        <dbReference type="ARBA" id="ARBA00001947"/>
    </source>
</evidence>
<dbReference type="NCBIfam" id="TIGR01760">
    <property type="entry name" value="tape_meas_TP901"/>
    <property type="match status" value="1"/>
</dbReference>
<evidence type="ECO:0000256" key="3">
    <source>
        <dbReference type="ARBA" id="ARBA00006646"/>
    </source>
</evidence>
<comment type="caution">
    <text evidence="11">The sequence shown here is derived from an EMBL/GenBank/DDBJ whole genome shotgun (WGS) entry which is preliminary data.</text>
</comment>
<feature type="transmembrane region" description="Helical" evidence="8">
    <location>
        <begin position="494"/>
        <end position="515"/>
    </location>
</feature>
<dbReference type="EC" id="3.4.24.75" evidence="4"/>
<dbReference type="EMBL" id="JABTCN010000040">
    <property type="protein sequence ID" value="MBA8777250.1"/>
    <property type="molecule type" value="Genomic_DNA"/>
</dbReference>
<feature type="transmembrane region" description="Helical" evidence="8">
    <location>
        <begin position="568"/>
        <end position="591"/>
    </location>
</feature>
<dbReference type="Pfam" id="PF10145">
    <property type="entry name" value="PhageMin_Tail"/>
    <property type="match status" value="1"/>
</dbReference>
<feature type="transmembrane region" description="Helical" evidence="8">
    <location>
        <begin position="769"/>
        <end position="791"/>
    </location>
</feature>
<dbReference type="GO" id="GO:0006508">
    <property type="term" value="P:proteolysis"/>
    <property type="evidence" value="ECO:0007669"/>
    <property type="project" value="UniProtKB-KW"/>
</dbReference>
<feature type="coiled-coil region" evidence="7">
    <location>
        <begin position="65"/>
        <end position="134"/>
    </location>
</feature>
<dbReference type="PANTHER" id="PTHR37813:SF1">
    <property type="entry name" value="FELS-2 PROPHAGE PROTEIN"/>
    <property type="match status" value="1"/>
</dbReference>
<evidence type="ECO:0000259" key="9">
    <source>
        <dbReference type="Pfam" id="PF01551"/>
    </source>
</evidence>
<keyword evidence="8" id="KW-0472">Membrane</keyword>
<comment type="similarity">
    <text evidence="3">Belongs to the peptidase M23B family.</text>
</comment>
<comment type="catalytic activity">
    <reaction evidence="1">
        <text>Hydrolysis of the -Gly-|-Gly- bond in the pentaglycine inter-peptide link joining staphylococcal cell wall peptidoglycans.</text>
        <dbReference type="EC" id="3.4.24.75"/>
    </reaction>
</comment>
<feature type="transmembrane region" description="Helical" evidence="8">
    <location>
        <begin position="527"/>
        <end position="548"/>
    </location>
</feature>
<dbReference type="Pfam" id="PF01551">
    <property type="entry name" value="Peptidase_M23"/>
    <property type="match status" value="1"/>
</dbReference>
<sequence length="1663" mass="181831">MTTPAGNMVIRVDLDGSGFNKGIAGLNRQMRAVSKELSANLSKFSRYDNSLEKSKVRVDGLTKRQQVQAQKVRELKNNYDQLSKETGENSAKTQAAAAEYNQAYAELNKYERELNEATAEMKRLETQQRALNTTMGKIGSKFSQWGPKLQDIGKKMQSVGKSMSLHVTAPVVAGFGLAAKKSIDFDDSMRKVKATSGATSGEFQQLRDKALEMGAKTKFSASQSAEALNYMALAGWDTKDMLNGIDGVMQLAAASGEDLGAVSDIVTDSLTAFGLKAKDSGHFADVLAQTSSKANTDVRGMGEAFKYAAPVAGALGYTVEDTSIAIGLMSNAGIKGEKAGTALRTMFTNLAKPTKAMKNEMEKLGISITDSNGKMLPMRDVMDQLRGKFKGLSKDQQASAAATIFGKEAMSGALAVINASDEDYKKLTKSIDNSTGASERMSKEMEGGIGGSIRRMKSAIESMAISIGDVLAPHIRRAADLLASLADKFTSMPGWAKTAVVGIGVFAAALGPLILTMGAFTASIGSIIGTLGPLMLNIKLAGGLMGFLGTKAPLAAKGLTLVGTAFKFMLGPIGLAIAAVAAIGTAFVIAYKKSETFRNIVNKVINPVVNGFKKLWGVAQSVFNSLKSLLSGNTLPTVDLLSKIMPKASAKKVALTLLQIRQAFIDAFGAIWRFAQEIGNKLTRFWKDNGDDIIQAFKNIGEFFKGFFIEARNQIGPNLKEFGDLIKSIFNGVIVPTIKVAMKVIWQIMKFTWPLIKVLIVDTWENIKSIIKGALDVILGIVKVFSGVFTGQWGKVWEGVKQIFKGAVVLIWNLIQLWFMGKILKVVKIFGGFFKGIISKSFNGVKGIIGTSLKFIWSIISTIFKRILNFTKGIFTVLREFVSSIWRSIKNVITNHAKGLFNNIKGVFTALYRFTRSIFNSLRSWLSNIWRSIKNTVTRYASALWSNVKRIFTNLFNGSRSIFNRLKSWLISLWSSLKNRVVNIASSLWSNVKRIFTNLFNGTRSIFNRVKSTIVNIWNSIKRSVTGIASSLWNAVRRTFNNMANGLKTIIGRIKNHITGMVDAVKKGLNGLIKGLNWVGSKLGLPEIPRLSTGTQRINRHIKTTQDGRLKQGTMAVVGDKGPGNGRGIDGRRELIQYPNGRTALTPAKDTTTWLPRGSRVISGSMRQQMMPRLSVGTWFNNAKSWVGNKVKGAGEWLTDKIGDVMDYIDNPAKLFNKLLSNLGINFDSITKGMGIVGQITRAAFEKIKKGAIDWMKGGFDSLGGELVGGILDPDKINYHYGHTAAYTAETGRPFHEGVDFPFVYQTVRTPMGGRLTRMPFMAGGYGNYVKITSGAIDMLFAHLKNFSKSPPSGSTVKPGDVVGLTGNTGFSTGPHLHFEMRRNGRHFDPEPYLRRAKKNGRLSVGGGKSGNYPSGSGAAYASRVISQAQRILGGRYKSNWVHQQMMRLVKRESNYQPDAVNNWDINAQRGTPSRGLFQMIKPTFDYYAKPGYTNFNNPLHQALSSMRNIARKYGGIYGFNGAFKRAADYAYATGGLVHKGLYHLGEEGYPEWIIPTDPSRASDAAKLLALASKDISKNKRPKNFNSNSLSGDDTRNSKLESKLDTMIGLLIKLVGSNEEIADKDFSPVIDNFGLSDFINSTVDKRERNNSRKSRFKPGGALI</sequence>
<keyword evidence="8" id="KW-1133">Transmembrane helix</keyword>
<comment type="cofactor">
    <cofactor evidence="2">
        <name>Zn(2+)</name>
        <dbReference type="ChEBI" id="CHEBI:29105"/>
    </cofactor>
</comment>
<dbReference type="InterPro" id="IPR023346">
    <property type="entry name" value="Lysozyme-like_dom_sf"/>
</dbReference>
<proteinExistence type="inferred from homology"/>
<dbReference type="PANTHER" id="PTHR37813">
    <property type="entry name" value="FELS-2 PROPHAGE PROTEIN"/>
    <property type="match status" value="1"/>
</dbReference>
<dbReference type="CDD" id="cd12797">
    <property type="entry name" value="M23_peptidase"/>
    <property type="match status" value="1"/>
</dbReference>
<dbReference type="InterPro" id="IPR016047">
    <property type="entry name" value="M23ase_b-sheet_dom"/>
</dbReference>
<dbReference type="SUPFAM" id="SSF51261">
    <property type="entry name" value="Duplicated hybrid motif"/>
    <property type="match status" value="1"/>
</dbReference>
<evidence type="ECO:0000313" key="12">
    <source>
        <dbReference type="Proteomes" id="UP000524893"/>
    </source>
</evidence>
<evidence type="ECO:0000256" key="5">
    <source>
        <dbReference type="ARBA" id="ARBA00022612"/>
    </source>
</evidence>
<evidence type="ECO:0000256" key="1">
    <source>
        <dbReference type="ARBA" id="ARBA00001667"/>
    </source>
</evidence>